<dbReference type="RefSeq" id="WP_147742578.1">
    <property type="nucleotide sequence ID" value="NZ_VRUR01000001.1"/>
</dbReference>
<feature type="signal peptide" evidence="1">
    <location>
        <begin position="1"/>
        <end position="21"/>
    </location>
</feature>
<sequence length="124" mass="14163">MKRQILFYLCFILLSGLQVTAQTKAQHIKFNHFTESRGDFEKGMLLEIPYSDIVMVDNHLNSSSGFGLTMNFHGNIVVIDQMDVMSDGSTQVVLRREDGRNFYGYKPTIKAILVKEKIENDISN</sequence>
<comment type="caution">
    <text evidence="2">The sequence shown here is derived from an EMBL/GenBank/DDBJ whole genome shotgun (WGS) entry which is preliminary data.</text>
</comment>
<keyword evidence="1" id="KW-0732">Signal</keyword>
<evidence type="ECO:0000313" key="3">
    <source>
        <dbReference type="Proteomes" id="UP000321456"/>
    </source>
</evidence>
<gene>
    <name evidence="2" type="ORF">FVB32_07095</name>
</gene>
<keyword evidence="3" id="KW-1185">Reference proteome</keyword>
<name>A0A5C8V8I4_9FLAO</name>
<feature type="chain" id="PRO_5022940362" evidence="1">
    <location>
        <begin position="22"/>
        <end position="124"/>
    </location>
</feature>
<organism evidence="2 3">
    <name type="scientific">Flagellimonas hymeniacidonis</name>
    <dbReference type="NCBI Taxonomy" id="2603628"/>
    <lineage>
        <taxon>Bacteria</taxon>
        <taxon>Pseudomonadati</taxon>
        <taxon>Bacteroidota</taxon>
        <taxon>Flavobacteriia</taxon>
        <taxon>Flavobacteriales</taxon>
        <taxon>Flavobacteriaceae</taxon>
        <taxon>Flagellimonas</taxon>
    </lineage>
</organism>
<evidence type="ECO:0000313" key="2">
    <source>
        <dbReference type="EMBL" id="TXN38052.1"/>
    </source>
</evidence>
<evidence type="ECO:0000256" key="1">
    <source>
        <dbReference type="SAM" id="SignalP"/>
    </source>
</evidence>
<dbReference type="Proteomes" id="UP000321456">
    <property type="component" value="Unassembled WGS sequence"/>
</dbReference>
<dbReference type="AlphaFoldDB" id="A0A5C8V8I4"/>
<dbReference type="EMBL" id="VRUR01000001">
    <property type="protein sequence ID" value="TXN38052.1"/>
    <property type="molecule type" value="Genomic_DNA"/>
</dbReference>
<accession>A0A5C8V8I4</accession>
<reference evidence="2 3" key="1">
    <citation type="submission" date="2019-08" db="EMBL/GenBank/DDBJ databases">
        <title>Professor.</title>
        <authorList>
            <person name="Park J.S."/>
        </authorList>
    </citation>
    <scope>NUCLEOTIDE SEQUENCE [LARGE SCALE GENOMIC DNA]</scope>
    <source>
        <strain evidence="2 3">176CP5-101</strain>
    </source>
</reference>
<proteinExistence type="predicted"/>
<protein>
    <submittedName>
        <fullName evidence="2">Uncharacterized protein</fullName>
    </submittedName>
</protein>